<keyword evidence="4" id="KW-1185">Reference proteome</keyword>
<dbReference type="SUPFAM" id="SSF54768">
    <property type="entry name" value="dsRNA-binding domain-like"/>
    <property type="match status" value="1"/>
</dbReference>
<proteinExistence type="predicted"/>
<dbReference type="Proteomes" id="UP000823388">
    <property type="component" value="Chromosome 5N"/>
</dbReference>
<protein>
    <recommendedName>
        <fullName evidence="2">DRBM domain-containing protein</fullName>
    </recommendedName>
</protein>
<reference evidence="3" key="1">
    <citation type="submission" date="2020-05" db="EMBL/GenBank/DDBJ databases">
        <title>WGS assembly of Panicum virgatum.</title>
        <authorList>
            <person name="Lovell J.T."/>
            <person name="Jenkins J."/>
            <person name="Shu S."/>
            <person name="Juenger T.E."/>
            <person name="Schmutz J."/>
        </authorList>
    </citation>
    <scope>NUCLEOTIDE SEQUENCE</scope>
    <source>
        <strain evidence="3">AP13</strain>
    </source>
</reference>
<organism evidence="3 4">
    <name type="scientific">Panicum virgatum</name>
    <name type="common">Blackwell switchgrass</name>
    <dbReference type="NCBI Taxonomy" id="38727"/>
    <lineage>
        <taxon>Eukaryota</taxon>
        <taxon>Viridiplantae</taxon>
        <taxon>Streptophyta</taxon>
        <taxon>Embryophyta</taxon>
        <taxon>Tracheophyta</taxon>
        <taxon>Spermatophyta</taxon>
        <taxon>Magnoliopsida</taxon>
        <taxon>Liliopsida</taxon>
        <taxon>Poales</taxon>
        <taxon>Poaceae</taxon>
        <taxon>PACMAD clade</taxon>
        <taxon>Panicoideae</taxon>
        <taxon>Panicodae</taxon>
        <taxon>Paniceae</taxon>
        <taxon>Panicinae</taxon>
        <taxon>Panicum</taxon>
        <taxon>Panicum sect. Hiantes</taxon>
    </lineage>
</organism>
<accession>A0A8T0RTN5</accession>
<dbReference type="PROSITE" id="PS50137">
    <property type="entry name" value="DS_RBD"/>
    <property type="match status" value="1"/>
</dbReference>
<feature type="domain" description="DRBM" evidence="2">
    <location>
        <begin position="1"/>
        <end position="31"/>
    </location>
</feature>
<dbReference type="GO" id="GO:0003723">
    <property type="term" value="F:RNA binding"/>
    <property type="evidence" value="ECO:0007669"/>
    <property type="project" value="UniProtKB-UniRule"/>
</dbReference>
<dbReference type="InterPro" id="IPR014720">
    <property type="entry name" value="dsRBD_dom"/>
</dbReference>
<evidence type="ECO:0000256" key="1">
    <source>
        <dbReference type="PROSITE-ProRule" id="PRU00266"/>
    </source>
</evidence>
<dbReference type="Gene3D" id="3.30.160.20">
    <property type="match status" value="1"/>
</dbReference>
<comment type="caution">
    <text evidence="3">The sequence shown here is derived from an EMBL/GenBank/DDBJ whole genome shotgun (WGS) entry which is preliminary data.</text>
</comment>
<evidence type="ECO:0000313" key="3">
    <source>
        <dbReference type="EMBL" id="KAG2587913.1"/>
    </source>
</evidence>
<evidence type="ECO:0000259" key="2">
    <source>
        <dbReference type="PROSITE" id="PS50137"/>
    </source>
</evidence>
<gene>
    <name evidence="3" type="ORF">PVAP13_5NG178700</name>
</gene>
<evidence type="ECO:0000313" key="4">
    <source>
        <dbReference type="Proteomes" id="UP000823388"/>
    </source>
</evidence>
<keyword evidence="1" id="KW-0694">RNA-binding</keyword>
<dbReference type="EMBL" id="CM029046">
    <property type="protein sequence ID" value="KAG2587913.1"/>
    <property type="molecule type" value="Genomic_DNA"/>
</dbReference>
<sequence length="90" mass="9933">MQSTTFQGEPGNTKKQAEMNAAKVAFQHFEDNSSLKVDKPSLPEPSTELEVRNPFARQPQMLQLTHLWNLPPIAPTSTSTLTVPTATMPV</sequence>
<dbReference type="AlphaFoldDB" id="A0A8T0RTN5"/>
<name>A0A8T0RTN5_PANVG</name>